<protein>
    <submittedName>
        <fullName evidence="1">Uncharacterized protein</fullName>
    </submittedName>
</protein>
<gene>
    <name evidence="1" type="ORF">Ahy_A01g002333</name>
</gene>
<organism evidence="1 2">
    <name type="scientific">Arachis hypogaea</name>
    <name type="common">Peanut</name>
    <dbReference type="NCBI Taxonomy" id="3818"/>
    <lineage>
        <taxon>Eukaryota</taxon>
        <taxon>Viridiplantae</taxon>
        <taxon>Streptophyta</taxon>
        <taxon>Embryophyta</taxon>
        <taxon>Tracheophyta</taxon>
        <taxon>Spermatophyta</taxon>
        <taxon>Magnoliopsida</taxon>
        <taxon>eudicotyledons</taxon>
        <taxon>Gunneridae</taxon>
        <taxon>Pentapetalae</taxon>
        <taxon>rosids</taxon>
        <taxon>fabids</taxon>
        <taxon>Fabales</taxon>
        <taxon>Fabaceae</taxon>
        <taxon>Papilionoideae</taxon>
        <taxon>50 kb inversion clade</taxon>
        <taxon>dalbergioids sensu lato</taxon>
        <taxon>Dalbergieae</taxon>
        <taxon>Pterocarpus clade</taxon>
        <taxon>Arachis</taxon>
    </lineage>
</organism>
<dbReference type="SUPFAM" id="SSF81383">
    <property type="entry name" value="F-box domain"/>
    <property type="match status" value="1"/>
</dbReference>
<reference evidence="1 2" key="1">
    <citation type="submission" date="2019-01" db="EMBL/GenBank/DDBJ databases">
        <title>Sequencing of cultivated peanut Arachis hypogaea provides insights into genome evolution and oil improvement.</title>
        <authorList>
            <person name="Chen X."/>
        </authorList>
    </citation>
    <scope>NUCLEOTIDE SEQUENCE [LARGE SCALE GENOMIC DNA]</scope>
    <source>
        <strain evidence="2">cv. Fuhuasheng</strain>
        <tissue evidence="1">Leaves</tissue>
    </source>
</reference>
<dbReference type="Proteomes" id="UP000289738">
    <property type="component" value="Chromosome A01"/>
</dbReference>
<accession>A0A445EQS8</accession>
<dbReference type="EMBL" id="SDMP01000001">
    <property type="protein sequence ID" value="RYR77741.1"/>
    <property type="molecule type" value="Genomic_DNA"/>
</dbReference>
<dbReference type="InterPro" id="IPR036047">
    <property type="entry name" value="F-box-like_dom_sf"/>
</dbReference>
<dbReference type="AlphaFoldDB" id="A0A445EQS8"/>
<name>A0A445EQS8_ARAHY</name>
<evidence type="ECO:0000313" key="1">
    <source>
        <dbReference type="EMBL" id="RYR77741.1"/>
    </source>
</evidence>
<proteinExistence type="predicted"/>
<keyword evidence="2" id="KW-1185">Reference proteome</keyword>
<comment type="caution">
    <text evidence="1">The sequence shown here is derived from an EMBL/GenBank/DDBJ whole genome shotgun (WGS) entry which is preliminary data.</text>
</comment>
<sequence length="117" mass="13636">MAETSKKNRKNRKNKKKRNIAIEYKCSINLLPCDIWVRIATKNALNSIQDLFNMQATCKVFLDAASSDAVYKHTSMLELLTVSFLYYFDRPEKRFPYCCAEAENMTALLRVGMMDFF</sequence>
<evidence type="ECO:0000313" key="2">
    <source>
        <dbReference type="Proteomes" id="UP000289738"/>
    </source>
</evidence>